<feature type="compositionally biased region" description="Basic and acidic residues" evidence="1">
    <location>
        <begin position="589"/>
        <end position="598"/>
    </location>
</feature>
<reference evidence="2 3" key="1">
    <citation type="submission" date="2020-08" db="EMBL/GenBank/DDBJ databases">
        <title>Aphidius gifuensis genome sequencing and assembly.</title>
        <authorList>
            <person name="Du Z."/>
        </authorList>
    </citation>
    <scope>NUCLEOTIDE SEQUENCE [LARGE SCALE GENOMIC DNA]</scope>
    <source>
        <strain evidence="2">YNYX2018</strain>
        <tissue evidence="2">Adults</tissue>
    </source>
</reference>
<feature type="region of interest" description="Disordered" evidence="1">
    <location>
        <begin position="542"/>
        <end position="598"/>
    </location>
</feature>
<feature type="compositionally biased region" description="Low complexity" evidence="1">
    <location>
        <begin position="961"/>
        <end position="971"/>
    </location>
</feature>
<name>A0A834XP08_APHGI</name>
<proteinExistence type="predicted"/>
<evidence type="ECO:0000313" key="3">
    <source>
        <dbReference type="Proteomes" id="UP000639338"/>
    </source>
</evidence>
<dbReference type="OrthoDB" id="442460at2759"/>
<gene>
    <name evidence="2" type="ORF">HCN44_007104</name>
</gene>
<dbReference type="AlphaFoldDB" id="A0A834XP08"/>
<feature type="compositionally biased region" description="Polar residues" evidence="1">
    <location>
        <begin position="972"/>
        <end position="984"/>
    </location>
</feature>
<dbReference type="EMBL" id="JACMRX010000005">
    <property type="protein sequence ID" value="KAF7988794.1"/>
    <property type="molecule type" value="Genomic_DNA"/>
</dbReference>
<accession>A0A834XP08</accession>
<protein>
    <submittedName>
        <fullName evidence="2">Uncharacterized protein</fullName>
    </submittedName>
</protein>
<evidence type="ECO:0000313" key="2">
    <source>
        <dbReference type="EMBL" id="KAF7988794.1"/>
    </source>
</evidence>
<feature type="compositionally biased region" description="Polar residues" evidence="1">
    <location>
        <begin position="571"/>
        <end position="588"/>
    </location>
</feature>
<feature type="region of interest" description="Disordered" evidence="1">
    <location>
        <begin position="343"/>
        <end position="364"/>
    </location>
</feature>
<comment type="caution">
    <text evidence="2">The sequence shown here is derived from an EMBL/GenBank/DDBJ whole genome shotgun (WGS) entry which is preliminary data.</text>
</comment>
<feature type="region of interest" description="Disordered" evidence="1">
    <location>
        <begin position="269"/>
        <end position="300"/>
    </location>
</feature>
<sequence>MEKQGQNVTTTTAIKEEFNGDMTIQLDSIKEEVLDKDEKNCEILRDTQSTIVEHQKQQDQQQQQQQQSEIIEIKSAIIIDHQMNNYEPEKIAEQGPSCSPNFDYAGYPGFLEAIRQAKRKKKSHDVSFEILFSYLPESVIKQHDIHLNEWWNYCLFENKDPLETDLSVFIGYLGKKLDVGATPDDLKSISSTICLIASNKMERQIYSSSFLFSEFAKYSSVNNAAGCKTPKPSCQNDSIISSLHIGTKKQDGSKKASVQIENALSELIDISDDHSGNQSSSTALKPPTDVLNNNKPTKKKNVLLQKATNNVQVKTPLMEFPSTNPPAVKKSILTELINLSGDDLETESPSTSRQKDVLNNNGQSNYKKNDVFIEQVFDNSQLITPLIESPTSTIKPPAILLCPASKKKVSKNNEIKELVPESINGQQTQVFEVLKNNTENRQIKIENTSPQVPLISNVVVDDKSNLINEKSPTITMPVLEQPQDEVIQQQQSTLSAANSNQENNLLINNVAPSNTPLLTPSQLNTSALECLSNPLEQNIVKTSGNLQSGSSSDNAVRKKLQQQQKPRKSRSYLQNKSSVLSVYTNQSPEKPDSDRKSISDLSHQILPTNDIEIYAFLQKVINNPQTAIVQDQIEGNTVKMLISMPKDEQTLITFDVPNEKCTVNDLLEQVGVPFNESTTVSLVKDPISKINYIVESEAGTIVNLTETSDVNNELSNDRNVFPDKKYFHNDDDDDNDWLNTDKKNIGTNLKVKSALLCHMVKIGSYKYIPTDHIIINTTGLTLSVPLLEDKTGSVRVHVAYRDIVKLFIYFGKPVSILFFYTNTISASKIRKLLGMNNPNRPYYDPASKDLTHQRIILFPISLKSNSLMILKKVFSSDTIIEELNAKQAYDILLKGASLNDYIDISSKIGKRQTTIVNTNNIVKNSTFHPAAPTKSEDTNKSITKAKCEKLSCIIKNTNVNYENNEKSNNGNDKLTNNDSRQKPSSFIHKKIVLDKSQPARKKHMSNDEFDKRIAANNNIKIFTNSDNIFPHTICSTLKSTNLLLRDKNNTTNSDNNSQRSIKNKIDNNKRKYSQLEVTAEDVNSNNILLSQKENF</sequence>
<feature type="compositionally biased region" description="Basic residues" evidence="1">
    <location>
        <begin position="557"/>
        <end position="570"/>
    </location>
</feature>
<feature type="region of interest" description="Disordered" evidence="1">
    <location>
        <begin position="961"/>
        <end position="986"/>
    </location>
</feature>
<keyword evidence="3" id="KW-1185">Reference proteome</keyword>
<feature type="compositionally biased region" description="Polar residues" evidence="1">
    <location>
        <begin position="542"/>
        <end position="554"/>
    </location>
</feature>
<feature type="region of interest" description="Disordered" evidence="1">
    <location>
        <begin position="1048"/>
        <end position="1067"/>
    </location>
</feature>
<organism evidence="2 3">
    <name type="scientific">Aphidius gifuensis</name>
    <name type="common">Parasitoid wasp</name>
    <dbReference type="NCBI Taxonomy" id="684658"/>
    <lineage>
        <taxon>Eukaryota</taxon>
        <taxon>Metazoa</taxon>
        <taxon>Ecdysozoa</taxon>
        <taxon>Arthropoda</taxon>
        <taxon>Hexapoda</taxon>
        <taxon>Insecta</taxon>
        <taxon>Pterygota</taxon>
        <taxon>Neoptera</taxon>
        <taxon>Endopterygota</taxon>
        <taxon>Hymenoptera</taxon>
        <taxon>Apocrita</taxon>
        <taxon>Ichneumonoidea</taxon>
        <taxon>Braconidae</taxon>
        <taxon>Aphidiinae</taxon>
        <taxon>Aphidius</taxon>
    </lineage>
</organism>
<dbReference type="Proteomes" id="UP000639338">
    <property type="component" value="Unassembled WGS sequence"/>
</dbReference>
<feature type="compositionally biased region" description="Polar residues" evidence="1">
    <location>
        <begin position="347"/>
        <end position="364"/>
    </location>
</feature>
<evidence type="ECO:0000256" key="1">
    <source>
        <dbReference type="SAM" id="MobiDB-lite"/>
    </source>
</evidence>